<reference evidence="1" key="1">
    <citation type="submission" date="2015-03" db="EMBL/GenBank/DDBJ databases">
        <authorList>
            <person name="Xie B.-B."/>
            <person name="Rong J.-C."/>
            <person name="Qin Q.-L."/>
            <person name="Zhang Y.-Z."/>
        </authorList>
    </citation>
    <scope>NUCLEOTIDE SEQUENCE</scope>
    <source>
        <strain evidence="1">DSM 14585</strain>
    </source>
</reference>
<organism evidence="1 2">
    <name type="scientific">Pseudoalteromonas agarivorans DSM 14585</name>
    <dbReference type="NCBI Taxonomy" id="1312369"/>
    <lineage>
        <taxon>Bacteria</taxon>
        <taxon>Pseudomonadati</taxon>
        <taxon>Pseudomonadota</taxon>
        <taxon>Gammaproteobacteria</taxon>
        <taxon>Alteromonadales</taxon>
        <taxon>Pseudoalteromonadaceae</taxon>
        <taxon>Pseudoalteromonas</taxon>
    </lineage>
</organism>
<sequence>MINSENYEDNRTQLFFSNVPVNKNRDVALLALVGGWLESNQYDKQLIETLVKEPYEKWIERIRGYRDDLVGYVDYEEQRWSVSNREVLWSKYAPYLYEEHLRDFKKVFITLYSTPDPSLELEPKERFAATIYGKEFPYSKLLSTSLIDSLMLIELHQEALSSISLQLCSSFVSNTIKDLLFSADWKVWAGIQNELSKLAELAPNTFLQCLTKALDDKPSLIMKLYEQESSGGVGPTNYLTGIVWALEVLAWEPNSLQRVVITLAKLDLMDTNRDSNWANKPGKVLPTILLPWIANNSADFTKYLASLKALLRLNKQLAWDVGCNLLTKRSSFGTAKPKWRSWALSDAEREVPRTEAIKRYEEIGRLLVQTAEADTTKLVYLVEVFHELTPSVLSEALSLIESKLSEIDLEERDNLWEKLSALVDKHMLFVQQEWAMSTSQVEQIDKLASLITPSNLTVKHKRLFSNDWRGRRKFEDYKVQDEFLLNERKLALREILDSSDFDTIFELVGKADSPYMLGKVLATILMPEEVTSELLLTVLRHPNKEFSSITLSMLYEKKPHLFPFEESNWEQQDKLELYLLLPG</sequence>
<proteinExistence type="predicted"/>
<accession>A0ACA8E039</accession>
<dbReference type="EMBL" id="CP011011">
    <property type="protein sequence ID" value="ATC83789.1"/>
    <property type="molecule type" value="Genomic_DNA"/>
</dbReference>
<gene>
    <name evidence="1" type="ORF">PAGA_a3690</name>
</gene>
<dbReference type="Proteomes" id="UP000217277">
    <property type="component" value="Chromosome I"/>
</dbReference>
<evidence type="ECO:0000313" key="1">
    <source>
        <dbReference type="EMBL" id="ATC83789.1"/>
    </source>
</evidence>
<evidence type="ECO:0000313" key="2">
    <source>
        <dbReference type="Proteomes" id="UP000217277"/>
    </source>
</evidence>
<keyword evidence="2" id="KW-1185">Reference proteome</keyword>
<name>A0ACA8E039_9GAMM</name>
<protein>
    <submittedName>
        <fullName evidence="1">Uncharacterized protein</fullName>
    </submittedName>
</protein>